<reference evidence="2 3" key="1">
    <citation type="submission" date="2019-07" db="EMBL/GenBank/DDBJ databases">
        <title>Microlunatus dokdonensis sp. nov. isolated from the rhizospheric soil of the wild plant Elymus tsukushiensis.</title>
        <authorList>
            <person name="Ghim S.-Y."/>
            <person name="Hwang Y.-J."/>
            <person name="Son J.-S."/>
            <person name="Shin J.-H."/>
        </authorList>
    </citation>
    <scope>NUCLEOTIDE SEQUENCE [LARGE SCALE GENOMIC DNA]</scope>
    <source>
        <strain evidence="2 3">KUDC0627</strain>
    </source>
</reference>
<dbReference type="Gene3D" id="3.40.50.720">
    <property type="entry name" value="NAD(P)-binding Rossmann-like Domain"/>
    <property type="match status" value="1"/>
</dbReference>
<dbReference type="EMBL" id="CP041692">
    <property type="protein sequence ID" value="QDP98514.1"/>
    <property type="molecule type" value="Genomic_DNA"/>
</dbReference>
<dbReference type="InterPro" id="IPR036291">
    <property type="entry name" value="NAD(P)-bd_dom_sf"/>
</dbReference>
<dbReference type="PANTHER" id="PTHR43377:SF1">
    <property type="entry name" value="BILIVERDIN REDUCTASE A"/>
    <property type="match status" value="1"/>
</dbReference>
<dbReference type="Pfam" id="PF01408">
    <property type="entry name" value="GFO_IDH_MocA"/>
    <property type="match status" value="1"/>
</dbReference>
<feature type="domain" description="Gfo/Idh/MocA-like oxidoreductase N-terminal" evidence="1">
    <location>
        <begin position="1"/>
        <end position="113"/>
    </location>
</feature>
<dbReference type="Proteomes" id="UP000319263">
    <property type="component" value="Chromosome"/>
</dbReference>
<dbReference type="SUPFAM" id="SSF51735">
    <property type="entry name" value="NAD(P)-binding Rossmann-fold domains"/>
    <property type="match status" value="1"/>
</dbReference>
<keyword evidence="3" id="KW-1185">Reference proteome</keyword>
<dbReference type="Gene3D" id="3.30.360.10">
    <property type="entry name" value="Dihydrodipicolinate Reductase, domain 2"/>
    <property type="match status" value="2"/>
</dbReference>
<dbReference type="AlphaFoldDB" id="A0A516Q517"/>
<name>A0A516Q517_9ACTN</name>
<organism evidence="2 3">
    <name type="scientific">Microlunatus elymi</name>
    <dbReference type="NCBI Taxonomy" id="2596828"/>
    <lineage>
        <taxon>Bacteria</taxon>
        <taxon>Bacillati</taxon>
        <taxon>Actinomycetota</taxon>
        <taxon>Actinomycetes</taxon>
        <taxon>Propionibacteriales</taxon>
        <taxon>Propionibacteriaceae</taxon>
        <taxon>Microlunatus</taxon>
    </lineage>
</organism>
<dbReference type="GO" id="GO:0000166">
    <property type="term" value="F:nucleotide binding"/>
    <property type="evidence" value="ECO:0007669"/>
    <property type="project" value="InterPro"/>
</dbReference>
<sequence>MRYGVVGSGYRTEAFVRIAERMPERFTLEGVVTRTETRVDEIVEDWQVPAYTDLGTFLEHHPVDFMITSTPHAVTPSVIGDLVAREIPVLAETPPAPDVDGLRALWKNVGASGLVQVAEQYPYAPGNAARRALLETGALGDPTWAYVSSTQTYHAVALLRHLLGVEFEPARVSAQQFELPVVDPQTRAGWADDLEPQNRRTTLATLDFGGRVGVYDYTDNQVRNPIRGNRMLVRGTHGELADDQLTRLAAPKQPLRSELTRWQTGEYLSFEERDLYQIGDGERVLYRNPYFGARLSEEEIAVATLLERTGHWVRDGGEPPYPLAQAAQDQLLALAIAESARNGSVVQTEREDWAG</sequence>
<accession>A0A516Q517</accession>
<dbReference type="KEGG" id="mik:FOE78_01835"/>
<evidence type="ECO:0000313" key="3">
    <source>
        <dbReference type="Proteomes" id="UP000319263"/>
    </source>
</evidence>
<protein>
    <submittedName>
        <fullName evidence="2">Gfo/Idh/MocA family oxidoreductase</fullName>
    </submittedName>
</protein>
<evidence type="ECO:0000259" key="1">
    <source>
        <dbReference type="Pfam" id="PF01408"/>
    </source>
</evidence>
<evidence type="ECO:0000313" key="2">
    <source>
        <dbReference type="EMBL" id="QDP98514.1"/>
    </source>
</evidence>
<dbReference type="PANTHER" id="PTHR43377">
    <property type="entry name" value="BILIVERDIN REDUCTASE A"/>
    <property type="match status" value="1"/>
</dbReference>
<dbReference type="InterPro" id="IPR000683">
    <property type="entry name" value="Gfo/Idh/MocA-like_OxRdtase_N"/>
</dbReference>
<dbReference type="OrthoDB" id="9772350at2"/>
<dbReference type="InterPro" id="IPR051450">
    <property type="entry name" value="Gfo/Idh/MocA_Oxidoreductases"/>
</dbReference>
<proteinExistence type="predicted"/>
<gene>
    <name evidence="2" type="ORF">FOE78_01835</name>
</gene>